<dbReference type="InterPro" id="IPR032710">
    <property type="entry name" value="NTF2-like_dom_sf"/>
</dbReference>
<dbReference type="InterPro" id="IPR027843">
    <property type="entry name" value="DUF4440"/>
</dbReference>
<feature type="domain" description="DUF4440" evidence="2">
    <location>
        <begin position="37"/>
        <end position="139"/>
    </location>
</feature>
<dbReference type="Pfam" id="PF14534">
    <property type="entry name" value="DUF4440"/>
    <property type="match status" value="1"/>
</dbReference>
<dbReference type="STRING" id="1121015.GCA_000420545_00676"/>
<feature type="chain" id="PRO_5001869016" description="DUF4440 domain-containing protein" evidence="1">
    <location>
        <begin position="30"/>
        <end position="282"/>
    </location>
</feature>
<dbReference type="PATRIC" id="fig|1121015.4.peg.1352"/>
<dbReference type="AlphaFoldDB" id="A0A091ATG7"/>
<keyword evidence="4" id="KW-1185">Reference proteome</keyword>
<feature type="signal peptide" evidence="1">
    <location>
        <begin position="1"/>
        <end position="29"/>
    </location>
</feature>
<organism evidence="3 4">
    <name type="scientific">Arenimonas oryziterrae DSM 21050 = YC6267</name>
    <dbReference type="NCBI Taxonomy" id="1121015"/>
    <lineage>
        <taxon>Bacteria</taxon>
        <taxon>Pseudomonadati</taxon>
        <taxon>Pseudomonadota</taxon>
        <taxon>Gammaproteobacteria</taxon>
        <taxon>Lysobacterales</taxon>
        <taxon>Lysobacteraceae</taxon>
        <taxon>Arenimonas</taxon>
    </lineage>
</organism>
<evidence type="ECO:0000313" key="4">
    <source>
        <dbReference type="Proteomes" id="UP000029385"/>
    </source>
</evidence>
<reference evidence="3 4" key="1">
    <citation type="submission" date="2013-09" db="EMBL/GenBank/DDBJ databases">
        <title>Genome sequencing of Arenimonas oryziterrae.</title>
        <authorList>
            <person name="Chen F."/>
            <person name="Wang G."/>
        </authorList>
    </citation>
    <scope>NUCLEOTIDE SEQUENCE [LARGE SCALE GENOMIC DNA]</scope>
    <source>
        <strain evidence="3 4">YC6267</strain>
    </source>
</reference>
<name>A0A091ATG7_9GAMM</name>
<dbReference type="SUPFAM" id="SSF54427">
    <property type="entry name" value="NTF2-like"/>
    <property type="match status" value="1"/>
</dbReference>
<dbReference type="eggNOG" id="COG4319">
    <property type="taxonomic scope" value="Bacteria"/>
</dbReference>
<evidence type="ECO:0000313" key="3">
    <source>
        <dbReference type="EMBL" id="KFN43463.1"/>
    </source>
</evidence>
<dbReference type="EMBL" id="AVCI01000005">
    <property type="protein sequence ID" value="KFN43463.1"/>
    <property type="molecule type" value="Genomic_DNA"/>
</dbReference>
<dbReference type="Gene3D" id="3.10.450.50">
    <property type="match status" value="1"/>
</dbReference>
<sequence>MVTPAPIRKAAIFAMLLWASQFLAVPAIAGDFDDLVAAEKAFAADASARSTREAFLASLADDAVVFEPGPVAGKAAWLAKPEDKGKLEWTPEFAEISAGGDMGYTGGPWRYTPEGEDKPVAFGHYFTVWVKQADGKWKVLADHGVRHVQTPFAETVQRRGGLSAGAPPLWPVGAAELRKADLAPAGLLTASMVSGDFLRLRDGHLPDGRSEGAAFDFTVGGRLDAGQYIAPAGDMAVTWGGGAGNPSWLRVWRRPTAGDAPGLGWRLAVDVSRAAPPPPPKE</sequence>
<evidence type="ECO:0000256" key="1">
    <source>
        <dbReference type="SAM" id="SignalP"/>
    </source>
</evidence>
<protein>
    <recommendedName>
        <fullName evidence="2">DUF4440 domain-containing protein</fullName>
    </recommendedName>
</protein>
<evidence type="ECO:0000259" key="2">
    <source>
        <dbReference type="Pfam" id="PF14534"/>
    </source>
</evidence>
<keyword evidence="1" id="KW-0732">Signal</keyword>
<gene>
    <name evidence="3" type="ORF">N789_09315</name>
</gene>
<comment type="caution">
    <text evidence="3">The sequence shown here is derived from an EMBL/GenBank/DDBJ whole genome shotgun (WGS) entry which is preliminary data.</text>
</comment>
<dbReference type="RefSeq" id="WP_022968329.1">
    <property type="nucleotide sequence ID" value="NZ_ATVD01000001.1"/>
</dbReference>
<dbReference type="Proteomes" id="UP000029385">
    <property type="component" value="Unassembled WGS sequence"/>
</dbReference>
<accession>A0A091ATG7</accession>
<proteinExistence type="predicted"/>